<evidence type="ECO:0000313" key="2">
    <source>
        <dbReference type="EnsemblProtists" id="EOD33605"/>
    </source>
</evidence>
<dbReference type="GeneID" id="17278876"/>
<dbReference type="AlphaFoldDB" id="A0A0D3KCX0"/>
<dbReference type="PaxDb" id="2903-EOD33605"/>
<name>A0A0D3KCX0_EMIH1</name>
<protein>
    <recommendedName>
        <fullName evidence="4">AN1-type domain-containing protein</fullName>
    </recommendedName>
</protein>
<dbReference type="EnsemblProtists" id="EOD33605">
    <property type="protein sequence ID" value="EOD33605"/>
    <property type="gene ID" value="EMIHUDRAFT_363892"/>
</dbReference>
<proteinExistence type="predicted"/>
<dbReference type="HOGENOM" id="CLU_2351087_0_0_1"/>
<sequence length="97" mass="11108">MNRLYCARCQGEIHKGRAVFMLCDRAYCSQEHRLDAFNALSWCPVSDRLSTPVDQERMSRKRRSASPVPIPSPAKDARTRIFDLPFRHWTGVGVQSA</sequence>
<keyword evidence="3" id="KW-1185">Reference proteome</keyword>
<organism evidence="2 3">
    <name type="scientific">Emiliania huxleyi (strain CCMP1516)</name>
    <dbReference type="NCBI Taxonomy" id="280463"/>
    <lineage>
        <taxon>Eukaryota</taxon>
        <taxon>Haptista</taxon>
        <taxon>Haptophyta</taxon>
        <taxon>Prymnesiophyceae</taxon>
        <taxon>Isochrysidales</taxon>
        <taxon>Noelaerhabdaceae</taxon>
        <taxon>Emiliania</taxon>
    </lineage>
</organism>
<reference evidence="2" key="2">
    <citation type="submission" date="2024-10" db="UniProtKB">
        <authorList>
            <consortium name="EnsemblProtists"/>
        </authorList>
    </citation>
    <scope>IDENTIFICATION</scope>
</reference>
<feature type="region of interest" description="Disordered" evidence="1">
    <location>
        <begin position="53"/>
        <end position="74"/>
    </location>
</feature>
<evidence type="ECO:0000313" key="3">
    <source>
        <dbReference type="Proteomes" id="UP000013827"/>
    </source>
</evidence>
<dbReference type="Proteomes" id="UP000013827">
    <property type="component" value="Unassembled WGS sequence"/>
</dbReference>
<reference evidence="3" key="1">
    <citation type="journal article" date="2013" name="Nature">
        <title>Pan genome of the phytoplankton Emiliania underpins its global distribution.</title>
        <authorList>
            <person name="Read B.A."/>
            <person name="Kegel J."/>
            <person name="Klute M.J."/>
            <person name="Kuo A."/>
            <person name="Lefebvre S.C."/>
            <person name="Maumus F."/>
            <person name="Mayer C."/>
            <person name="Miller J."/>
            <person name="Monier A."/>
            <person name="Salamov A."/>
            <person name="Young J."/>
            <person name="Aguilar M."/>
            <person name="Claverie J.M."/>
            <person name="Frickenhaus S."/>
            <person name="Gonzalez K."/>
            <person name="Herman E.K."/>
            <person name="Lin Y.C."/>
            <person name="Napier J."/>
            <person name="Ogata H."/>
            <person name="Sarno A.F."/>
            <person name="Shmutz J."/>
            <person name="Schroeder D."/>
            <person name="de Vargas C."/>
            <person name="Verret F."/>
            <person name="von Dassow P."/>
            <person name="Valentin K."/>
            <person name="Van de Peer Y."/>
            <person name="Wheeler G."/>
            <person name="Dacks J.B."/>
            <person name="Delwiche C.F."/>
            <person name="Dyhrman S.T."/>
            <person name="Glockner G."/>
            <person name="John U."/>
            <person name="Richards T."/>
            <person name="Worden A.Z."/>
            <person name="Zhang X."/>
            <person name="Grigoriev I.V."/>
            <person name="Allen A.E."/>
            <person name="Bidle K."/>
            <person name="Borodovsky M."/>
            <person name="Bowler C."/>
            <person name="Brownlee C."/>
            <person name="Cock J.M."/>
            <person name="Elias M."/>
            <person name="Gladyshev V.N."/>
            <person name="Groth M."/>
            <person name="Guda C."/>
            <person name="Hadaegh A."/>
            <person name="Iglesias-Rodriguez M.D."/>
            <person name="Jenkins J."/>
            <person name="Jones B.M."/>
            <person name="Lawson T."/>
            <person name="Leese F."/>
            <person name="Lindquist E."/>
            <person name="Lobanov A."/>
            <person name="Lomsadze A."/>
            <person name="Malik S.B."/>
            <person name="Marsh M.E."/>
            <person name="Mackinder L."/>
            <person name="Mock T."/>
            <person name="Mueller-Roeber B."/>
            <person name="Pagarete A."/>
            <person name="Parker M."/>
            <person name="Probert I."/>
            <person name="Quesneville H."/>
            <person name="Raines C."/>
            <person name="Rensing S.A."/>
            <person name="Riano-Pachon D.M."/>
            <person name="Richier S."/>
            <person name="Rokitta S."/>
            <person name="Shiraiwa Y."/>
            <person name="Soanes D.M."/>
            <person name="van der Giezen M."/>
            <person name="Wahlund T.M."/>
            <person name="Williams B."/>
            <person name="Wilson W."/>
            <person name="Wolfe G."/>
            <person name="Wurch L.L."/>
        </authorList>
    </citation>
    <scope>NUCLEOTIDE SEQUENCE</scope>
</reference>
<dbReference type="KEGG" id="ehx:EMIHUDRAFT_363892"/>
<evidence type="ECO:0008006" key="4">
    <source>
        <dbReference type="Google" id="ProtNLM"/>
    </source>
</evidence>
<dbReference type="RefSeq" id="XP_005786034.1">
    <property type="nucleotide sequence ID" value="XM_005785977.1"/>
</dbReference>
<accession>A0A0D3KCX0</accession>
<evidence type="ECO:0000256" key="1">
    <source>
        <dbReference type="SAM" id="MobiDB-lite"/>
    </source>
</evidence>